<dbReference type="Gramene" id="EME27974">
    <property type="protein sequence ID" value="EME27974"/>
    <property type="gene ID" value="Gasu_44790"/>
</dbReference>
<dbReference type="GO" id="GO:0005789">
    <property type="term" value="C:endoplasmic reticulum membrane"/>
    <property type="evidence" value="ECO:0007669"/>
    <property type="project" value="UniProtKB-SubCell"/>
</dbReference>
<keyword evidence="3" id="KW-0256">Endoplasmic reticulum</keyword>
<evidence type="ECO:0000256" key="7">
    <source>
        <dbReference type="SAM" id="Phobius"/>
    </source>
</evidence>
<feature type="transmembrane region" description="Helical" evidence="7">
    <location>
        <begin position="126"/>
        <end position="146"/>
    </location>
</feature>
<evidence type="ECO:0000256" key="6">
    <source>
        <dbReference type="ARBA" id="ARBA00023136"/>
    </source>
</evidence>
<dbReference type="InterPro" id="IPR009617">
    <property type="entry name" value="Seipin"/>
</dbReference>
<evidence type="ECO:0000256" key="3">
    <source>
        <dbReference type="ARBA" id="ARBA00022824"/>
    </source>
</evidence>
<proteinExistence type="predicted"/>
<dbReference type="OrthoDB" id="3990054at2759"/>
<dbReference type="GO" id="GO:0140042">
    <property type="term" value="P:lipid droplet formation"/>
    <property type="evidence" value="ECO:0007669"/>
    <property type="project" value="UniProtKB-ARBA"/>
</dbReference>
<dbReference type="AlphaFoldDB" id="M2XX30"/>
<keyword evidence="5" id="KW-0443">Lipid metabolism</keyword>
<dbReference type="Proteomes" id="UP000030680">
    <property type="component" value="Unassembled WGS sequence"/>
</dbReference>
<dbReference type="GeneID" id="17086849"/>
<sequence length="147" mass="17524">MGKSWLTKSFLFIALCSFSFVLAILIYIVFYFLMIPPTFYRMPLFFDFSSPYPVAMVKLPCKKLRYMNQLEGTLHVCFPDSPRNMNLGMLKFTLELLDTHETLFYSRFRPTILRYKNDLEIKMETWTQLVFLLFGWKVSCCIVFFLP</sequence>
<evidence type="ECO:0000313" key="9">
    <source>
        <dbReference type="Proteomes" id="UP000030680"/>
    </source>
</evidence>
<keyword evidence="2 7" id="KW-0812">Transmembrane</keyword>
<accession>M2XX30</accession>
<keyword evidence="4 7" id="KW-1133">Transmembrane helix</keyword>
<evidence type="ECO:0000256" key="5">
    <source>
        <dbReference type="ARBA" id="ARBA00023098"/>
    </source>
</evidence>
<name>M2XX30_GALSU</name>
<dbReference type="PANTHER" id="PTHR21212">
    <property type="entry name" value="BERNARDINELLI-SEIP CONGENITAL LIPODYSTROPHY 2 HOMOLOG BSCL2 PROTEIN"/>
    <property type="match status" value="1"/>
</dbReference>
<keyword evidence="6 7" id="KW-0472">Membrane</keyword>
<organism evidence="8 9">
    <name type="scientific">Galdieria sulphuraria</name>
    <name type="common">Red alga</name>
    <dbReference type="NCBI Taxonomy" id="130081"/>
    <lineage>
        <taxon>Eukaryota</taxon>
        <taxon>Rhodophyta</taxon>
        <taxon>Bangiophyceae</taxon>
        <taxon>Galdieriales</taxon>
        <taxon>Galdieriaceae</taxon>
        <taxon>Galdieria</taxon>
    </lineage>
</organism>
<dbReference type="PANTHER" id="PTHR21212:SF0">
    <property type="entry name" value="SEIPIN"/>
    <property type="match status" value="1"/>
</dbReference>
<evidence type="ECO:0000313" key="8">
    <source>
        <dbReference type="EMBL" id="EME27974.1"/>
    </source>
</evidence>
<keyword evidence="9" id="KW-1185">Reference proteome</keyword>
<dbReference type="RefSeq" id="XP_005704494.1">
    <property type="nucleotide sequence ID" value="XM_005704437.1"/>
</dbReference>
<dbReference type="EMBL" id="KB454525">
    <property type="protein sequence ID" value="EME27974.1"/>
    <property type="molecule type" value="Genomic_DNA"/>
</dbReference>
<dbReference type="Pfam" id="PF06775">
    <property type="entry name" value="Seipin"/>
    <property type="match status" value="1"/>
</dbReference>
<protein>
    <recommendedName>
        <fullName evidence="10">Seipin</fullName>
    </recommendedName>
</protein>
<dbReference type="KEGG" id="gsl:Gasu_44790"/>
<evidence type="ECO:0000256" key="1">
    <source>
        <dbReference type="ARBA" id="ARBA00004477"/>
    </source>
</evidence>
<dbReference type="CDD" id="cd23995">
    <property type="entry name" value="Seipin_BSCL2_like"/>
    <property type="match status" value="1"/>
</dbReference>
<evidence type="ECO:0008006" key="10">
    <source>
        <dbReference type="Google" id="ProtNLM"/>
    </source>
</evidence>
<comment type="subcellular location">
    <subcellularLocation>
        <location evidence="1">Endoplasmic reticulum membrane</location>
        <topology evidence="1">Multi-pass membrane protein</topology>
    </subcellularLocation>
</comment>
<feature type="transmembrane region" description="Helical" evidence="7">
    <location>
        <begin position="12"/>
        <end position="34"/>
    </location>
</feature>
<dbReference type="GO" id="GO:0006629">
    <property type="term" value="P:lipid metabolic process"/>
    <property type="evidence" value="ECO:0007669"/>
    <property type="project" value="UniProtKB-KW"/>
</dbReference>
<evidence type="ECO:0000256" key="4">
    <source>
        <dbReference type="ARBA" id="ARBA00022989"/>
    </source>
</evidence>
<evidence type="ECO:0000256" key="2">
    <source>
        <dbReference type="ARBA" id="ARBA00022692"/>
    </source>
</evidence>
<gene>
    <name evidence="8" type="ORF">Gasu_44790</name>
</gene>
<reference evidence="9" key="1">
    <citation type="journal article" date="2013" name="Science">
        <title>Gene transfer from bacteria and archaea facilitated evolution of an extremophilic eukaryote.</title>
        <authorList>
            <person name="Schonknecht G."/>
            <person name="Chen W.H."/>
            <person name="Ternes C.M."/>
            <person name="Barbier G.G."/>
            <person name="Shrestha R.P."/>
            <person name="Stanke M."/>
            <person name="Brautigam A."/>
            <person name="Baker B.J."/>
            <person name="Banfield J.F."/>
            <person name="Garavito R.M."/>
            <person name="Carr K."/>
            <person name="Wilkerson C."/>
            <person name="Rensing S.A."/>
            <person name="Gagneul D."/>
            <person name="Dickenson N.E."/>
            <person name="Oesterhelt C."/>
            <person name="Lercher M.J."/>
            <person name="Weber A.P."/>
        </authorList>
    </citation>
    <scope>NUCLEOTIDE SEQUENCE [LARGE SCALE GENOMIC DNA]</scope>
    <source>
        <strain evidence="9">074W</strain>
    </source>
</reference>